<feature type="chain" id="PRO_5036678090" evidence="1">
    <location>
        <begin position="39"/>
        <end position="349"/>
    </location>
</feature>
<dbReference type="EMBL" id="BMGC01000046">
    <property type="protein sequence ID" value="GGB46033.1"/>
    <property type="molecule type" value="Genomic_DNA"/>
</dbReference>
<dbReference type="GO" id="GO:0016298">
    <property type="term" value="F:lipase activity"/>
    <property type="evidence" value="ECO:0007669"/>
    <property type="project" value="TreeGrafter"/>
</dbReference>
<dbReference type="Proteomes" id="UP000621454">
    <property type="component" value="Unassembled WGS sequence"/>
</dbReference>
<name>A0A916X0S6_9ACTN</name>
<keyword evidence="3" id="KW-1185">Reference proteome</keyword>
<reference evidence="2" key="1">
    <citation type="journal article" date="2014" name="Int. J. Syst. Evol. Microbiol.">
        <title>Complete genome sequence of Corynebacterium casei LMG S-19264T (=DSM 44701T), isolated from a smear-ripened cheese.</title>
        <authorList>
            <consortium name="US DOE Joint Genome Institute (JGI-PGF)"/>
            <person name="Walter F."/>
            <person name="Albersmeier A."/>
            <person name="Kalinowski J."/>
            <person name="Ruckert C."/>
        </authorList>
    </citation>
    <scope>NUCLEOTIDE SEQUENCE</scope>
    <source>
        <strain evidence="2">CGMCC 1.12827</strain>
    </source>
</reference>
<accession>A0A916X0S6</accession>
<evidence type="ECO:0000313" key="3">
    <source>
        <dbReference type="Proteomes" id="UP000621454"/>
    </source>
</evidence>
<dbReference type="InterPro" id="IPR029058">
    <property type="entry name" value="AB_hydrolase_fold"/>
</dbReference>
<dbReference type="Pfam" id="PF01674">
    <property type="entry name" value="Lipase_2"/>
    <property type="match status" value="1"/>
</dbReference>
<organism evidence="2 3">
    <name type="scientific">Gordonia jinhuaensis</name>
    <dbReference type="NCBI Taxonomy" id="1517702"/>
    <lineage>
        <taxon>Bacteria</taxon>
        <taxon>Bacillati</taxon>
        <taxon>Actinomycetota</taxon>
        <taxon>Actinomycetes</taxon>
        <taxon>Mycobacteriales</taxon>
        <taxon>Gordoniaceae</taxon>
        <taxon>Gordonia</taxon>
    </lineage>
</organism>
<feature type="signal peptide" evidence="1">
    <location>
        <begin position="1"/>
        <end position="38"/>
    </location>
</feature>
<dbReference type="SUPFAM" id="SSF53474">
    <property type="entry name" value="alpha/beta-Hydrolases"/>
    <property type="match status" value="1"/>
</dbReference>
<dbReference type="GO" id="GO:0016042">
    <property type="term" value="P:lipid catabolic process"/>
    <property type="evidence" value="ECO:0007669"/>
    <property type="project" value="InterPro"/>
</dbReference>
<proteinExistence type="predicted"/>
<dbReference type="InterPro" id="IPR002918">
    <property type="entry name" value="Lipase_EstA/Esterase_EstB"/>
</dbReference>
<evidence type="ECO:0000256" key="1">
    <source>
        <dbReference type="SAM" id="SignalP"/>
    </source>
</evidence>
<protein>
    <submittedName>
        <fullName evidence="2">Lipase</fullName>
    </submittedName>
</protein>
<reference evidence="2" key="2">
    <citation type="submission" date="2020-09" db="EMBL/GenBank/DDBJ databases">
        <authorList>
            <person name="Sun Q."/>
            <person name="Zhou Y."/>
        </authorList>
    </citation>
    <scope>NUCLEOTIDE SEQUENCE</scope>
    <source>
        <strain evidence="2">CGMCC 1.12827</strain>
    </source>
</reference>
<dbReference type="AlphaFoldDB" id="A0A916X0S6"/>
<dbReference type="PANTHER" id="PTHR32015:SF1">
    <property type="entry name" value="LIPASE"/>
    <property type="match status" value="1"/>
</dbReference>
<dbReference type="Gene3D" id="3.40.50.1820">
    <property type="entry name" value="alpha/beta hydrolase"/>
    <property type="match status" value="1"/>
</dbReference>
<sequence>MRRKRSMTTRLVSRLAAGAVSLAAAAMLAVTGTGSASATGGYATDTVGVGPEQTGFQQAFAYPFHDQAPAGANDWSCRPSAAHPRPVVLVHGTWEGAYSTWARLSPALKKAGFCVFAQNYGRSDPLSGGGVLSVVPGLYGTGRVEDSAKQLGVFVDRVLAATGATQVDAVGHSQGGVVIRQYMRFGGGSHPADPAKNKIAHVVTFGATNHGTTVDGIGALAATLRDAGVDIGPVTDILAGVSGEEQLVGSPFIRRLNAGGDTDPGVDYTAIATRFDQLSTPYTATFLTAGPGATVHNVTVQDGCPFDFSDHSDLPFDPRAISITLRALGVKTPLVCAFHPWNQDFGSTG</sequence>
<evidence type="ECO:0000313" key="2">
    <source>
        <dbReference type="EMBL" id="GGB46033.1"/>
    </source>
</evidence>
<keyword evidence="1" id="KW-0732">Signal</keyword>
<dbReference type="PANTHER" id="PTHR32015">
    <property type="entry name" value="FASTING INDUCED LIPASE"/>
    <property type="match status" value="1"/>
</dbReference>
<comment type="caution">
    <text evidence="2">The sequence shown here is derived from an EMBL/GenBank/DDBJ whole genome shotgun (WGS) entry which is preliminary data.</text>
</comment>
<gene>
    <name evidence="2" type="primary">aes</name>
    <name evidence="2" type="ORF">GCM10011489_36790</name>
</gene>